<dbReference type="GO" id="GO:0005634">
    <property type="term" value="C:nucleus"/>
    <property type="evidence" value="ECO:0007669"/>
    <property type="project" value="TreeGrafter"/>
</dbReference>
<evidence type="ECO:0000256" key="2">
    <source>
        <dbReference type="ARBA" id="ARBA00022614"/>
    </source>
</evidence>
<dbReference type="AlphaFoldDB" id="A0AAJ5C6R8"/>
<dbReference type="PANTHER" id="PTHR24113">
    <property type="entry name" value="RAN GTPASE-ACTIVATING PROTEIN 1"/>
    <property type="match status" value="1"/>
</dbReference>
<feature type="compositionally biased region" description="Acidic residues" evidence="4">
    <location>
        <begin position="347"/>
        <end position="380"/>
    </location>
</feature>
<dbReference type="GO" id="GO:0005096">
    <property type="term" value="F:GTPase activator activity"/>
    <property type="evidence" value="ECO:0007669"/>
    <property type="project" value="UniProtKB-KW"/>
</dbReference>
<dbReference type="SUPFAM" id="SSF52047">
    <property type="entry name" value="RNI-like"/>
    <property type="match status" value="1"/>
</dbReference>
<dbReference type="GO" id="GO:0005829">
    <property type="term" value="C:cytosol"/>
    <property type="evidence" value="ECO:0007669"/>
    <property type="project" value="TreeGrafter"/>
</dbReference>
<keyword evidence="6" id="KW-1185">Reference proteome</keyword>
<name>A0AAJ5C6R8_9BASI</name>
<evidence type="ECO:0000313" key="6">
    <source>
        <dbReference type="Proteomes" id="UP001294444"/>
    </source>
</evidence>
<dbReference type="InterPro" id="IPR027038">
    <property type="entry name" value="RanGap"/>
</dbReference>
<dbReference type="Gene3D" id="3.80.10.10">
    <property type="entry name" value="Ribonuclease Inhibitor"/>
    <property type="match status" value="1"/>
</dbReference>
<proteinExistence type="predicted"/>
<dbReference type="GO" id="GO:0048471">
    <property type="term" value="C:perinuclear region of cytoplasm"/>
    <property type="evidence" value="ECO:0007669"/>
    <property type="project" value="TreeGrafter"/>
</dbReference>
<comment type="caution">
    <text evidence="5">The sequence shown here is derived from an EMBL/GenBank/DDBJ whole genome shotgun (WGS) entry which is preliminary data.</text>
</comment>
<organism evidence="5 6">
    <name type="scientific">Melanopsichium pennsylvanicum</name>
    <dbReference type="NCBI Taxonomy" id="63383"/>
    <lineage>
        <taxon>Eukaryota</taxon>
        <taxon>Fungi</taxon>
        <taxon>Dikarya</taxon>
        <taxon>Basidiomycota</taxon>
        <taxon>Ustilaginomycotina</taxon>
        <taxon>Ustilaginomycetes</taxon>
        <taxon>Ustilaginales</taxon>
        <taxon>Ustilaginaceae</taxon>
        <taxon>Melanopsichium</taxon>
    </lineage>
</organism>
<reference evidence="5" key="1">
    <citation type="submission" date="2023-10" db="EMBL/GenBank/DDBJ databases">
        <authorList>
            <person name="Guldener U."/>
        </authorList>
    </citation>
    <scope>NUCLEOTIDE SEQUENCE</scope>
    <source>
        <strain evidence="5">Mp4</strain>
    </source>
</reference>
<evidence type="ECO:0000256" key="3">
    <source>
        <dbReference type="ARBA" id="ARBA00022737"/>
    </source>
</evidence>
<gene>
    <name evidence="5" type="ORF">MEPE_04841</name>
</gene>
<dbReference type="Proteomes" id="UP001294444">
    <property type="component" value="Unassembled WGS sequence"/>
</dbReference>
<feature type="region of interest" description="Disordered" evidence="4">
    <location>
        <begin position="347"/>
        <end position="396"/>
    </location>
</feature>
<evidence type="ECO:0000313" key="5">
    <source>
        <dbReference type="EMBL" id="SNX86132.1"/>
    </source>
</evidence>
<dbReference type="PANTHER" id="PTHR24113:SF12">
    <property type="entry name" value="RAN GTPASE-ACTIVATING PROTEIN 1"/>
    <property type="match status" value="1"/>
</dbReference>
<evidence type="ECO:0000256" key="1">
    <source>
        <dbReference type="ARBA" id="ARBA00022468"/>
    </source>
</evidence>
<keyword evidence="1" id="KW-0343">GTPase activation</keyword>
<dbReference type="InterPro" id="IPR032675">
    <property type="entry name" value="LRR_dom_sf"/>
</dbReference>
<dbReference type="InterPro" id="IPR001611">
    <property type="entry name" value="Leu-rich_rpt"/>
</dbReference>
<dbReference type="GO" id="GO:0031267">
    <property type="term" value="F:small GTPase binding"/>
    <property type="evidence" value="ECO:0007669"/>
    <property type="project" value="TreeGrafter"/>
</dbReference>
<dbReference type="GO" id="GO:0006913">
    <property type="term" value="P:nucleocytoplasmic transport"/>
    <property type="evidence" value="ECO:0007669"/>
    <property type="project" value="TreeGrafter"/>
</dbReference>
<dbReference type="Pfam" id="PF13516">
    <property type="entry name" value="LRR_6"/>
    <property type="match status" value="1"/>
</dbReference>
<keyword evidence="3" id="KW-0677">Repeat</keyword>
<sequence>MSGDSKVFSLVGQGLKLDTKADIQPHLDKLQRIADLEEIHLGGNTLGVEACQALADVLMNKKGLKVADFADIFTGRLITEIPDALRALCDALTYHTSLVELNLSDNAFGGRSAEPMVNFLKNNHSFSILKLNNNGLGITGGTIVAEALFEAAQNLKAKGLESNLRTVICGRNRLENGSASVWAKAFAAHAGLVEVRMFQNGIRMEGIEAITKGLAACPSLEVLDLQDNTATLRGSRAIAACLPSWPKLKTLNLSDCLLKPKGGALVFGALANGSNPALETIQVQYCDLDRKVLDQLGSAIQLHLTNLTSLDINGNWADEEDECIEKIKRALAMHGHEDALMELDELDAEGEDSEGEEEEEDSEGEEEDEEGKTDQDDDKNEDTFVATGEKRDETDELAAAMAKTTVTDDK</sequence>
<dbReference type="SMART" id="SM00368">
    <property type="entry name" value="LRR_RI"/>
    <property type="match status" value="6"/>
</dbReference>
<keyword evidence="2" id="KW-0433">Leucine-rich repeat</keyword>
<protein>
    <submittedName>
        <fullName evidence="5">Probable ran GTPase activating protein 1</fullName>
    </submittedName>
</protein>
<accession>A0AAJ5C6R8</accession>
<evidence type="ECO:0000256" key="4">
    <source>
        <dbReference type="SAM" id="MobiDB-lite"/>
    </source>
</evidence>
<dbReference type="EMBL" id="OAPG01000013">
    <property type="protein sequence ID" value="SNX86132.1"/>
    <property type="molecule type" value="Genomic_DNA"/>
</dbReference>
<dbReference type="CDD" id="cd00116">
    <property type="entry name" value="LRR_RI"/>
    <property type="match status" value="1"/>
</dbReference>